<name>A0A427ASN1_ENSVE</name>
<reference evidence="1 2" key="1">
    <citation type="journal article" date="2014" name="Agronomy (Basel)">
        <title>A Draft Genome Sequence for Ensete ventricosum, the Drought-Tolerant Tree Against Hunger.</title>
        <authorList>
            <person name="Harrison J."/>
            <person name="Moore K.A."/>
            <person name="Paszkiewicz K."/>
            <person name="Jones T."/>
            <person name="Grant M."/>
            <person name="Ambacheew D."/>
            <person name="Muzemil S."/>
            <person name="Studholme D.J."/>
        </authorList>
    </citation>
    <scope>NUCLEOTIDE SEQUENCE [LARGE SCALE GENOMIC DNA]</scope>
</reference>
<accession>A0A427ASN1</accession>
<organism evidence="1 2">
    <name type="scientific">Ensete ventricosum</name>
    <name type="common">Abyssinian banana</name>
    <name type="synonym">Musa ensete</name>
    <dbReference type="NCBI Taxonomy" id="4639"/>
    <lineage>
        <taxon>Eukaryota</taxon>
        <taxon>Viridiplantae</taxon>
        <taxon>Streptophyta</taxon>
        <taxon>Embryophyta</taxon>
        <taxon>Tracheophyta</taxon>
        <taxon>Spermatophyta</taxon>
        <taxon>Magnoliopsida</taxon>
        <taxon>Liliopsida</taxon>
        <taxon>Zingiberales</taxon>
        <taxon>Musaceae</taxon>
        <taxon>Ensete</taxon>
    </lineage>
</organism>
<protein>
    <submittedName>
        <fullName evidence="1">Uncharacterized protein</fullName>
    </submittedName>
</protein>
<dbReference type="Proteomes" id="UP000287651">
    <property type="component" value="Unassembled WGS sequence"/>
</dbReference>
<proteinExistence type="predicted"/>
<evidence type="ECO:0000313" key="1">
    <source>
        <dbReference type="EMBL" id="RRT79221.1"/>
    </source>
</evidence>
<sequence>MRERGHNKLAGSIVQGKPKLGSLYGRYATTTLTEARTDSTSDFRGGFPSVVVRSLGLPCDLSFVCSSSLADSIASLYIDRRCDTSTAHHILKIRSLVLCPTTYSYDE</sequence>
<comment type="caution">
    <text evidence="1">The sequence shown here is derived from an EMBL/GenBank/DDBJ whole genome shotgun (WGS) entry which is preliminary data.</text>
</comment>
<evidence type="ECO:0000313" key="2">
    <source>
        <dbReference type="Proteomes" id="UP000287651"/>
    </source>
</evidence>
<dbReference type="EMBL" id="AMZH03001461">
    <property type="protein sequence ID" value="RRT79221.1"/>
    <property type="molecule type" value="Genomic_DNA"/>
</dbReference>
<dbReference type="AlphaFoldDB" id="A0A427ASN1"/>
<gene>
    <name evidence="1" type="ORF">B296_00000008</name>
</gene>